<accession>M6F7M4</accession>
<protein>
    <submittedName>
        <fullName evidence="1">Uncharacterized protein</fullName>
    </submittedName>
</protein>
<organism evidence="1 2">
    <name type="scientific">Leptospira kirschneri serovar Bulgarica str. Nikolaevo</name>
    <dbReference type="NCBI Taxonomy" id="1240687"/>
    <lineage>
        <taxon>Bacteria</taxon>
        <taxon>Pseudomonadati</taxon>
        <taxon>Spirochaetota</taxon>
        <taxon>Spirochaetia</taxon>
        <taxon>Leptospirales</taxon>
        <taxon>Leptospiraceae</taxon>
        <taxon>Leptospira</taxon>
    </lineage>
</organism>
<reference evidence="1 2" key="1">
    <citation type="submission" date="2013-01" db="EMBL/GenBank/DDBJ databases">
        <authorList>
            <person name="Harkins D.M."/>
            <person name="Durkin A.S."/>
            <person name="Brinkac L.M."/>
            <person name="Haft D.H."/>
            <person name="Selengut J.D."/>
            <person name="Sanka R."/>
            <person name="DePew J."/>
            <person name="Purushe J."/>
            <person name="Galloway R.L."/>
            <person name="Vinetz J.M."/>
            <person name="Sutton G.G."/>
            <person name="Nierman W.C."/>
            <person name="Fouts D.E."/>
        </authorList>
    </citation>
    <scope>NUCLEOTIDE SEQUENCE [LARGE SCALE GENOMIC DNA]</scope>
    <source>
        <strain evidence="1 2">Nikolaevo</strain>
    </source>
</reference>
<sequence>MFFRDSKIFQTQEEIKNFVLPIFYLKFYHFGYNIQMNGSIVI</sequence>
<dbReference type="EMBL" id="ANCE01000083">
    <property type="protein sequence ID" value="EMK24793.1"/>
    <property type="molecule type" value="Genomic_DNA"/>
</dbReference>
<dbReference type="Proteomes" id="UP000011980">
    <property type="component" value="Unassembled WGS sequence"/>
</dbReference>
<comment type="caution">
    <text evidence="1">The sequence shown here is derived from an EMBL/GenBank/DDBJ whole genome shotgun (WGS) entry which is preliminary data.</text>
</comment>
<evidence type="ECO:0000313" key="1">
    <source>
        <dbReference type="EMBL" id="EMK24793.1"/>
    </source>
</evidence>
<gene>
    <name evidence="1" type="ORF">LEP1GSC008_2142</name>
</gene>
<evidence type="ECO:0000313" key="2">
    <source>
        <dbReference type="Proteomes" id="UP000011980"/>
    </source>
</evidence>
<name>M6F7M4_9LEPT</name>
<proteinExistence type="predicted"/>
<dbReference type="AlphaFoldDB" id="M6F7M4"/>
<dbReference type="PATRIC" id="fig|1240687.3.peg.1624"/>